<dbReference type="SMART" id="SM00833">
    <property type="entry name" value="CobW_C"/>
    <property type="match status" value="1"/>
</dbReference>
<dbReference type="Gene3D" id="3.40.50.300">
    <property type="entry name" value="P-loop containing nucleotide triphosphate hydrolases"/>
    <property type="match status" value="1"/>
</dbReference>
<evidence type="ECO:0000256" key="3">
    <source>
        <dbReference type="ARBA" id="ARBA00023186"/>
    </source>
</evidence>
<dbReference type="InterPro" id="IPR036627">
    <property type="entry name" value="CobW-likC_sf"/>
</dbReference>
<organism evidence="8 9">
    <name type="scientific">Devosia equisanguinis</name>
    <dbReference type="NCBI Taxonomy" id="2490941"/>
    <lineage>
        <taxon>Bacteria</taxon>
        <taxon>Pseudomonadati</taxon>
        <taxon>Pseudomonadota</taxon>
        <taxon>Alphaproteobacteria</taxon>
        <taxon>Hyphomicrobiales</taxon>
        <taxon>Devosiaceae</taxon>
        <taxon>Devosia</taxon>
    </lineage>
</organism>
<evidence type="ECO:0000259" key="7">
    <source>
        <dbReference type="SMART" id="SM00833"/>
    </source>
</evidence>
<dbReference type="Gene3D" id="3.30.1220.10">
    <property type="entry name" value="CobW-like, C-terminal domain"/>
    <property type="match status" value="1"/>
</dbReference>
<keyword evidence="9" id="KW-1185">Reference proteome</keyword>
<evidence type="ECO:0000256" key="1">
    <source>
        <dbReference type="ARBA" id="ARBA00022741"/>
    </source>
</evidence>
<accession>A0A3S4C9H9</accession>
<dbReference type="PANTHER" id="PTHR13748:SF62">
    <property type="entry name" value="COBW DOMAIN-CONTAINING PROTEIN"/>
    <property type="match status" value="1"/>
</dbReference>
<proteinExistence type="inferred from homology"/>
<dbReference type="RefSeq" id="WP_126148824.1">
    <property type="nucleotide sequence ID" value="NZ_JBHTMH010000001.1"/>
</dbReference>
<dbReference type="InterPro" id="IPR051316">
    <property type="entry name" value="Zinc-reg_GTPase_activator"/>
</dbReference>
<dbReference type="CDD" id="cd03112">
    <property type="entry name" value="CobW-like"/>
    <property type="match status" value="1"/>
</dbReference>
<dbReference type="InterPro" id="IPR011629">
    <property type="entry name" value="CobW-like_C"/>
</dbReference>
<dbReference type="GO" id="GO:0016787">
    <property type="term" value="F:hydrolase activity"/>
    <property type="evidence" value="ECO:0007669"/>
    <property type="project" value="UniProtKB-KW"/>
</dbReference>
<dbReference type="OrthoDB" id="9808822at2"/>
<gene>
    <name evidence="8" type="primary">yjiA</name>
    <name evidence="8" type="ORF">DEVEQU_00352</name>
</gene>
<comment type="similarity">
    <text evidence="4">Belongs to the SIMIBI class G3E GTPase family. ZNG1 subfamily.</text>
</comment>
<dbReference type="PANTHER" id="PTHR13748">
    <property type="entry name" value="COBW-RELATED"/>
    <property type="match status" value="1"/>
</dbReference>
<keyword evidence="2" id="KW-0378">Hydrolase</keyword>
<sequence length="372" mass="40479">MSAAIGHFDNPIPVYLLTGFLGSGKTTLLNRMLLADGPRTAVIVNEFGDVAIDNDLFKVDGTASDLIETSNGCICCEPGNDIVSTLARLSAAIDNGDVSAVDRVLIETTGLADPAPIINQMLIASSYSIAGRFFALASVITTLDAVKGKETVEERILAHKQLAFADRVALTKADMLTQAQADRREALMALVARINPAARVFDIQDPLAQPESLLEHGIYAPDGRSMDVIGWLKAESPLSKAFGAKDVSQWLPGNRHSDVYTKSMVLDGSVTSRQVTSFLDILMRAAGNRLLRLKGLLSLADDPDRPYLIHIVQGTFHPPQRLERWPSEDRRTRLVIIADGIDEMALESFLQVLKPKRVRKAETAAPDTKSEH</sequence>
<keyword evidence="3" id="KW-0143">Chaperone</keyword>
<dbReference type="EMBL" id="UZWD01000004">
    <property type="protein sequence ID" value="VDS03231.1"/>
    <property type="molecule type" value="Genomic_DNA"/>
</dbReference>
<dbReference type="SUPFAM" id="SSF90002">
    <property type="entry name" value="Hypothetical protein YjiA, C-terminal domain"/>
    <property type="match status" value="1"/>
</dbReference>
<comment type="catalytic activity">
    <reaction evidence="6">
        <text>GTP + H2O = GDP + phosphate + H(+)</text>
        <dbReference type="Rhea" id="RHEA:19669"/>
        <dbReference type="ChEBI" id="CHEBI:15377"/>
        <dbReference type="ChEBI" id="CHEBI:15378"/>
        <dbReference type="ChEBI" id="CHEBI:37565"/>
        <dbReference type="ChEBI" id="CHEBI:43474"/>
        <dbReference type="ChEBI" id="CHEBI:58189"/>
    </reaction>
    <physiologicalReaction direction="left-to-right" evidence="6">
        <dbReference type="Rhea" id="RHEA:19670"/>
    </physiologicalReaction>
</comment>
<dbReference type="Proteomes" id="UP000268844">
    <property type="component" value="Unassembled WGS sequence"/>
</dbReference>
<evidence type="ECO:0000256" key="5">
    <source>
        <dbReference type="ARBA" id="ARBA00045658"/>
    </source>
</evidence>
<feature type="domain" description="CobW C-terminal" evidence="7">
    <location>
        <begin position="261"/>
        <end position="353"/>
    </location>
</feature>
<evidence type="ECO:0000256" key="4">
    <source>
        <dbReference type="ARBA" id="ARBA00034320"/>
    </source>
</evidence>
<dbReference type="InterPro" id="IPR027417">
    <property type="entry name" value="P-loop_NTPase"/>
</dbReference>
<comment type="function">
    <text evidence="5">Zinc chaperone that directly transfers zinc cofactor to target proteins, thereby activating them. Zinc is transferred from the CXCC motif in the GTPase domain to the zinc binding site in target proteins in a process requiring GTP hydrolysis.</text>
</comment>
<reference evidence="8 9" key="1">
    <citation type="submission" date="2018-12" db="EMBL/GenBank/DDBJ databases">
        <authorList>
            <person name="Criscuolo A."/>
        </authorList>
    </citation>
    <scope>NUCLEOTIDE SEQUENCE [LARGE SCALE GENOMIC DNA]</scope>
    <source>
        <strain evidence="8">ACIP1116281</strain>
    </source>
</reference>
<dbReference type="AlphaFoldDB" id="A0A3S4C9H9"/>
<dbReference type="GO" id="GO:0000166">
    <property type="term" value="F:nucleotide binding"/>
    <property type="evidence" value="ECO:0007669"/>
    <property type="project" value="UniProtKB-KW"/>
</dbReference>
<dbReference type="Pfam" id="PF07683">
    <property type="entry name" value="CobW_C"/>
    <property type="match status" value="1"/>
</dbReference>
<evidence type="ECO:0000256" key="6">
    <source>
        <dbReference type="ARBA" id="ARBA00049117"/>
    </source>
</evidence>
<name>A0A3S4C9H9_9HYPH</name>
<evidence type="ECO:0000313" key="9">
    <source>
        <dbReference type="Proteomes" id="UP000268844"/>
    </source>
</evidence>
<dbReference type="Pfam" id="PF02492">
    <property type="entry name" value="cobW"/>
    <property type="match status" value="1"/>
</dbReference>
<evidence type="ECO:0000256" key="2">
    <source>
        <dbReference type="ARBA" id="ARBA00022801"/>
    </source>
</evidence>
<keyword evidence="1" id="KW-0547">Nucleotide-binding</keyword>
<dbReference type="SUPFAM" id="SSF52540">
    <property type="entry name" value="P-loop containing nucleoside triphosphate hydrolases"/>
    <property type="match status" value="1"/>
</dbReference>
<dbReference type="InterPro" id="IPR003495">
    <property type="entry name" value="CobW/HypB/UreG_nucleotide-bd"/>
</dbReference>
<protein>
    <submittedName>
        <fullName evidence="8">Putative GTP-binding protein YjiA</fullName>
    </submittedName>
</protein>
<dbReference type="GO" id="GO:0005737">
    <property type="term" value="C:cytoplasm"/>
    <property type="evidence" value="ECO:0007669"/>
    <property type="project" value="TreeGrafter"/>
</dbReference>
<evidence type="ECO:0000313" key="8">
    <source>
        <dbReference type="EMBL" id="VDS03231.1"/>
    </source>
</evidence>